<gene>
    <name evidence="3" type="ORF">I316_07775</name>
</gene>
<dbReference type="EMBL" id="KV700146">
    <property type="protein sequence ID" value="OCF30574.1"/>
    <property type="molecule type" value="Genomic_DNA"/>
</dbReference>
<dbReference type="InterPro" id="IPR022226">
    <property type="entry name" value="DUF3752"/>
</dbReference>
<keyword evidence="4" id="KW-1185">Reference proteome</keyword>
<reference evidence="3 4" key="1">
    <citation type="submission" date="2013-07" db="EMBL/GenBank/DDBJ databases">
        <title>The Genome Sequence of Cryptococcus heveanensis BCC8398.</title>
        <authorList>
            <consortium name="The Broad Institute Genome Sequencing Platform"/>
            <person name="Cuomo C."/>
            <person name="Litvintseva A."/>
            <person name="Chen Y."/>
            <person name="Heitman J."/>
            <person name="Sun S."/>
            <person name="Springer D."/>
            <person name="Dromer F."/>
            <person name="Young S.K."/>
            <person name="Zeng Q."/>
            <person name="Gargeya S."/>
            <person name="Fitzgerald M."/>
            <person name="Abouelleil A."/>
            <person name="Alvarado L."/>
            <person name="Berlin A.M."/>
            <person name="Chapman S.B."/>
            <person name="Dewar J."/>
            <person name="Goldberg J."/>
            <person name="Griggs A."/>
            <person name="Gujja S."/>
            <person name="Hansen M."/>
            <person name="Howarth C."/>
            <person name="Imamovic A."/>
            <person name="Larimer J."/>
            <person name="McCowan C."/>
            <person name="Murphy C."/>
            <person name="Pearson M."/>
            <person name="Priest M."/>
            <person name="Roberts A."/>
            <person name="Saif S."/>
            <person name="Shea T."/>
            <person name="Sykes S."/>
            <person name="Wortman J."/>
            <person name="Nusbaum C."/>
            <person name="Birren B."/>
        </authorList>
    </citation>
    <scope>NUCLEOTIDE SEQUENCE [LARGE SCALE GENOMIC DNA]</scope>
    <source>
        <strain evidence="3 4">BCC8398</strain>
    </source>
</reference>
<dbReference type="PANTHER" id="PTHR46370">
    <property type="entry name" value="GPALPP MOTIFS-CONTAINING PROTEIN 1"/>
    <property type="match status" value="1"/>
</dbReference>
<dbReference type="PANTHER" id="PTHR46370:SF1">
    <property type="entry name" value="GPALPP MOTIFS-CONTAINING PROTEIN 1"/>
    <property type="match status" value="1"/>
</dbReference>
<dbReference type="InterPro" id="IPR046331">
    <property type="entry name" value="GPAM1-like"/>
</dbReference>
<feature type="compositionally biased region" description="Polar residues" evidence="1">
    <location>
        <begin position="175"/>
        <end position="184"/>
    </location>
</feature>
<feature type="compositionally biased region" description="Acidic residues" evidence="1">
    <location>
        <begin position="99"/>
        <end position="108"/>
    </location>
</feature>
<feature type="region of interest" description="Disordered" evidence="1">
    <location>
        <begin position="1"/>
        <end position="125"/>
    </location>
</feature>
<organism evidence="3 4">
    <name type="scientific">Kwoniella heveanensis BCC8398</name>
    <dbReference type="NCBI Taxonomy" id="1296120"/>
    <lineage>
        <taxon>Eukaryota</taxon>
        <taxon>Fungi</taxon>
        <taxon>Dikarya</taxon>
        <taxon>Basidiomycota</taxon>
        <taxon>Agaricomycotina</taxon>
        <taxon>Tremellomycetes</taxon>
        <taxon>Tremellales</taxon>
        <taxon>Cryptococcaceae</taxon>
        <taxon>Kwoniella</taxon>
    </lineage>
</organism>
<evidence type="ECO:0000259" key="2">
    <source>
        <dbReference type="Pfam" id="PF12572"/>
    </source>
</evidence>
<proteinExistence type="predicted"/>
<feature type="compositionally biased region" description="Low complexity" evidence="1">
    <location>
        <begin position="33"/>
        <end position="42"/>
    </location>
</feature>
<evidence type="ECO:0000313" key="4">
    <source>
        <dbReference type="Proteomes" id="UP000092666"/>
    </source>
</evidence>
<feature type="compositionally biased region" description="Basic and acidic residues" evidence="1">
    <location>
        <begin position="294"/>
        <end position="313"/>
    </location>
</feature>
<dbReference type="Proteomes" id="UP000092666">
    <property type="component" value="Unassembled WGS sequence"/>
</dbReference>
<evidence type="ECO:0000256" key="1">
    <source>
        <dbReference type="SAM" id="MobiDB-lite"/>
    </source>
</evidence>
<name>A0A1B9GHM9_9TREE</name>
<dbReference type="AlphaFoldDB" id="A0A1B9GHM9"/>
<evidence type="ECO:0000313" key="3">
    <source>
        <dbReference type="EMBL" id="OCF30574.1"/>
    </source>
</evidence>
<sequence length="322" mass="34994">MGIGPALPPHLAHLAGNGDRSPSPEGPAPPTTAGPAGPSAAGQDDEEDDDDFGPALPPHLLAARKANKVAGPTLDPVGRPLPSAGPSRASPPPGPSYGYDDDDSDDDVIGPMPVQASGEEETGSAVREFLEREERMRKAAEEKIKPKVQQREEWMLVPPSGGVLANVDPLRKRATNFNRTTTEPSDTDHTLWTETPAEKAQRIADEVAGIKRKKGKAGERIMSYEDEQEERRKRKREAEIRDEVAKHNNTQRGPSLLDQHASKLAKKKKDGKDDDAPAIWDHDRDMGITGRLLNDQERSNKIREARGLGDRFGHGKAGAYSM</sequence>
<feature type="region of interest" description="Disordered" evidence="1">
    <location>
        <begin position="175"/>
        <end position="322"/>
    </location>
</feature>
<dbReference type="OrthoDB" id="73491at2759"/>
<dbReference type="Pfam" id="PF12572">
    <property type="entry name" value="DUF3752"/>
    <property type="match status" value="1"/>
</dbReference>
<protein>
    <recommendedName>
        <fullName evidence="2">DUF3752 domain-containing protein</fullName>
    </recommendedName>
</protein>
<feature type="compositionally biased region" description="Basic and acidic residues" evidence="1">
    <location>
        <begin position="236"/>
        <end position="246"/>
    </location>
</feature>
<feature type="compositionally biased region" description="Basic and acidic residues" evidence="1">
    <location>
        <begin position="186"/>
        <end position="209"/>
    </location>
</feature>
<accession>A0A1B9GHM9</accession>
<feature type="domain" description="DUF3752" evidence="2">
    <location>
        <begin position="158"/>
        <end position="313"/>
    </location>
</feature>
<feature type="compositionally biased region" description="Basic and acidic residues" evidence="1">
    <location>
        <begin position="270"/>
        <end position="286"/>
    </location>
</feature>
<reference evidence="4" key="2">
    <citation type="submission" date="2013-12" db="EMBL/GenBank/DDBJ databases">
        <title>Evolution of pathogenesis and genome organization in the Tremellales.</title>
        <authorList>
            <person name="Cuomo C."/>
            <person name="Litvintseva A."/>
            <person name="Heitman J."/>
            <person name="Chen Y."/>
            <person name="Sun S."/>
            <person name="Springer D."/>
            <person name="Dromer F."/>
            <person name="Young S."/>
            <person name="Zeng Q."/>
            <person name="Chapman S."/>
            <person name="Gujja S."/>
            <person name="Saif S."/>
            <person name="Birren B."/>
        </authorList>
    </citation>
    <scope>NUCLEOTIDE SEQUENCE [LARGE SCALE GENOMIC DNA]</scope>
    <source>
        <strain evidence="4">BCC8398</strain>
    </source>
</reference>
<feature type="compositionally biased region" description="Acidic residues" evidence="1">
    <location>
        <begin position="43"/>
        <end position="52"/>
    </location>
</feature>